<dbReference type="GO" id="GO:0016757">
    <property type="term" value="F:glycosyltransferase activity"/>
    <property type="evidence" value="ECO:0007669"/>
    <property type="project" value="UniProtKB-KW"/>
</dbReference>
<sequence length="327" mass="38258">MSKHPTVSVIVPAYNVEKYLAPCLDSILNQTFSDFEIVIIDDGSTDRTPEVISKYSLDPRIRSHTQQNSGISVARNQGLKMSRGQYLCYIDSDDLIAKDYLEKLITPLLQNPEIDITVCGYQEVYQTHSFHHIPTPKISSGMQATQDFLIKQQDLDILIWNKMYRKNLFTDNHILYPAGQIHEDNLTTYKLFFAAKNIQYLAEELYFYQRRNSYITKNFTSTEKTLTRLKSKEQMAKEAKTYLRTPESKLICNVSLILAYFAYIDNAITCHIDQKYYQEYREKALRALMINRKNPYLTQKLRLYSVLLSTPKGFLYRIFRKITLKQV</sequence>
<keyword evidence="2" id="KW-0328">Glycosyltransferase</keyword>
<dbReference type="EMBL" id="PRLL01000001">
    <property type="protein sequence ID" value="RYC73970.1"/>
    <property type="molecule type" value="Genomic_DNA"/>
</dbReference>
<dbReference type="RefSeq" id="WP_129603743.1">
    <property type="nucleotide sequence ID" value="NZ_PRLL01000001.1"/>
</dbReference>
<evidence type="ECO:0000313" key="3">
    <source>
        <dbReference type="Proteomes" id="UP001191004"/>
    </source>
</evidence>
<dbReference type="CDD" id="cd00761">
    <property type="entry name" value="Glyco_tranf_GTA_type"/>
    <property type="match status" value="1"/>
</dbReference>
<accession>A0ABY0FKL6</accession>
<proteinExistence type="predicted"/>
<reference evidence="2 3" key="2">
    <citation type="journal article" date="2020" name="Cell Rep.">
        <title>Acquisition and Adaptation of Ultra-small Parasitic Reduced Genome Bacteria to Mammalian Hosts.</title>
        <authorList>
            <person name="McLean J.S."/>
            <person name="Bor B."/>
            <person name="Kerns K.A."/>
            <person name="Liu Q."/>
            <person name="To T.T."/>
            <person name="Solden L."/>
            <person name="Hendrickson E.L."/>
            <person name="Wrighton K."/>
            <person name="Shi W."/>
            <person name="He X."/>
        </authorList>
    </citation>
    <scope>NUCLEOTIDE SEQUENCE [LARGE SCALE GENOMIC DNA]</scope>
    <source>
        <strain evidence="2 3">TM7_KMM_G3_1_HOT_351</strain>
    </source>
</reference>
<evidence type="ECO:0000313" key="2">
    <source>
        <dbReference type="EMBL" id="RYC73970.1"/>
    </source>
</evidence>
<dbReference type="Gene3D" id="3.90.550.10">
    <property type="entry name" value="Spore Coat Polysaccharide Biosynthesis Protein SpsA, Chain A"/>
    <property type="match status" value="1"/>
</dbReference>
<dbReference type="PANTHER" id="PTHR22916">
    <property type="entry name" value="GLYCOSYLTRANSFERASE"/>
    <property type="match status" value="1"/>
</dbReference>
<dbReference type="InterPro" id="IPR029044">
    <property type="entry name" value="Nucleotide-diphossugar_trans"/>
</dbReference>
<keyword evidence="2" id="KW-0808">Transferase</keyword>
<dbReference type="Pfam" id="PF00535">
    <property type="entry name" value="Glycos_transf_2"/>
    <property type="match status" value="1"/>
</dbReference>
<reference evidence="2 3" key="1">
    <citation type="journal article" date="2018" name="bioRxiv">
        <title>Evidence of independent acquisition and adaption of ultra-small bacteria to human hosts across the highly diverse yet reduced genomes of the phylum Saccharibacteria.</title>
        <authorList>
            <person name="McLean J.S."/>
            <person name="Bor B."/>
            <person name="To T.T."/>
            <person name="Liu Q."/>
            <person name="Kearns K.A."/>
            <person name="Solden L.M."/>
            <person name="Wrighton K.C."/>
            <person name="He X."/>
            <person name="Shi W."/>
        </authorList>
    </citation>
    <scope>NUCLEOTIDE SEQUENCE [LARGE SCALE GENOMIC DNA]</scope>
    <source>
        <strain evidence="2 3">TM7_KMM_G3_1_HOT_351</strain>
    </source>
</reference>
<gene>
    <name evidence="2" type="primary">epsJ</name>
    <name evidence="2" type="ORF">G3KMM_00010</name>
</gene>
<protein>
    <submittedName>
        <fullName evidence="2">Glycosyltransferase EpsJ</fullName>
        <ecNumber evidence="2">2.4.-.-</ecNumber>
    </submittedName>
</protein>
<dbReference type="PANTHER" id="PTHR22916:SF3">
    <property type="entry name" value="UDP-GLCNAC:BETAGAL BETA-1,3-N-ACETYLGLUCOSAMINYLTRANSFERASE-LIKE PROTEIN 1"/>
    <property type="match status" value="1"/>
</dbReference>
<dbReference type="EC" id="2.4.-.-" evidence="2"/>
<comment type="caution">
    <text evidence="2">The sequence shown here is derived from an EMBL/GenBank/DDBJ whole genome shotgun (WGS) entry which is preliminary data.</text>
</comment>
<keyword evidence="3" id="KW-1185">Reference proteome</keyword>
<dbReference type="SUPFAM" id="SSF53448">
    <property type="entry name" value="Nucleotide-diphospho-sugar transferases"/>
    <property type="match status" value="1"/>
</dbReference>
<evidence type="ECO:0000259" key="1">
    <source>
        <dbReference type="Pfam" id="PF00535"/>
    </source>
</evidence>
<organism evidence="2 3">
    <name type="scientific">Candidatus Nanosyncoccus nanoralicus</name>
    <dbReference type="NCBI Taxonomy" id="2171996"/>
    <lineage>
        <taxon>Bacteria</taxon>
        <taxon>Candidatus Saccharimonadota</taxon>
        <taxon>Candidatus Nanosyncoccalia</taxon>
        <taxon>Candidatus Nanosyncoccales</taxon>
        <taxon>Candidatus Nanosyncoccaceae</taxon>
        <taxon>Candidatus Nanosyncoccus</taxon>
    </lineage>
</organism>
<feature type="domain" description="Glycosyltransferase 2-like" evidence="1">
    <location>
        <begin position="8"/>
        <end position="169"/>
    </location>
</feature>
<dbReference type="InterPro" id="IPR001173">
    <property type="entry name" value="Glyco_trans_2-like"/>
</dbReference>
<name>A0ABY0FKL6_9BACT</name>
<dbReference type="Proteomes" id="UP001191004">
    <property type="component" value="Unassembled WGS sequence"/>
</dbReference>